<organism evidence="3 4">
    <name type="scientific">Pseudomonas kielensis</name>
    <dbReference type="NCBI Taxonomy" id="2762577"/>
    <lineage>
        <taxon>Bacteria</taxon>
        <taxon>Pseudomonadati</taxon>
        <taxon>Pseudomonadota</taxon>
        <taxon>Gammaproteobacteria</taxon>
        <taxon>Pseudomonadales</taxon>
        <taxon>Pseudomonadaceae</taxon>
        <taxon>Pseudomonas</taxon>
    </lineage>
</organism>
<keyword evidence="4" id="KW-1185">Reference proteome</keyword>
<feature type="domain" description="Teneurin-like YD-shell" evidence="2">
    <location>
        <begin position="10"/>
        <end position="144"/>
    </location>
</feature>
<dbReference type="Proteomes" id="UP000526003">
    <property type="component" value="Unassembled WGS sequence"/>
</dbReference>
<dbReference type="Pfam" id="PF25023">
    <property type="entry name" value="TEN_YD-shell"/>
    <property type="match status" value="1"/>
</dbReference>
<proteinExistence type="predicted"/>
<keyword evidence="1" id="KW-0677">Repeat</keyword>
<gene>
    <name evidence="3" type="ORF">H7995_05825</name>
</gene>
<dbReference type="NCBIfam" id="TIGR03696">
    <property type="entry name" value="Rhs_assc_core"/>
    <property type="match status" value="1"/>
</dbReference>
<dbReference type="InterPro" id="IPR056823">
    <property type="entry name" value="TEN-like_YD-shell"/>
</dbReference>
<evidence type="ECO:0000259" key="2">
    <source>
        <dbReference type="Pfam" id="PF25023"/>
    </source>
</evidence>
<comment type="caution">
    <text evidence="3">The sequence shown here is derived from an EMBL/GenBank/DDBJ whole genome shotgun (WGS) entry which is preliminary data.</text>
</comment>
<accession>A0A7X1KWK2</accession>
<dbReference type="Gene3D" id="2.180.10.10">
    <property type="entry name" value="RHS repeat-associated core"/>
    <property type="match status" value="1"/>
</dbReference>
<evidence type="ECO:0000313" key="4">
    <source>
        <dbReference type="Proteomes" id="UP000526003"/>
    </source>
</evidence>
<evidence type="ECO:0000313" key="3">
    <source>
        <dbReference type="EMBL" id="MBC2689317.1"/>
    </source>
</evidence>
<protein>
    <submittedName>
        <fullName evidence="3">RHS repeat-associated core domain-containing protein</fullName>
    </submittedName>
</protein>
<dbReference type="EMBL" id="JACMYG010000004">
    <property type="protein sequence ID" value="MBC2689317.1"/>
    <property type="molecule type" value="Genomic_DNA"/>
</dbReference>
<dbReference type="RefSeq" id="WP_182342681.1">
    <property type="nucleotide sequence ID" value="NZ_CP130043.1"/>
</dbReference>
<evidence type="ECO:0000256" key="1">
    <source>
        <dbReference type="ARBA" id="ARBA00022737"/>
    </source>
</evidence>
<dbReference type="SUPFAM" id="SSF56399">
    <property type="entry name" value="ADP-ribosylation"/>
    <property type="match status" value="1"/>
</dbReference>
<dbReference type="AlphaFoldDB" id="A0A7X1KWK2"/>
<dbReference type="InterPro" id="IPR022385">
    <property type="entry name" value="Rhs_assc_core"/>
</dbReference>
<name>A0A7X1KWK2_9PSED</name>
<reference evidence="3 4" key="1">
    <citation type="submission" date="2020-08" db="EMBL/GenBank/DDBJ databases">
        <title>Pseudomonas sp. nov.</title>
        <authorList>
            <person name="Gieschler S."/>
            <person name="Fiedler G."/>
            <person name="Brinks E."/>
            <person name="Boehnlein C."/>
            <person name="Franz C.M.A.P."/>
            <person name="Kabisch J."/>
        </authorList>
    </citation>
    <scope>NUCLEOTIDE SEQUENCE [LARGE SCALE GENOMIC DNA]</scope>
    <source>
        <strain evidence="3 4">MBT-1</strain>
    </source>
</reference>
<sequence length="351" mass="39215">MQSLRQTLLCSYRYDPLDRLANCTPTAQASSHRFYLNDRLSTEIQGVLQHSIMQHEDQLLAQQQHQNGTPESHLLATDQQRSVLCILDAIRPQPLAYAPYGHRVPESSLLGFNGELPDPVTGHYLLGNGYRAFNPVLMRFNSPDSWSPFGRGGLNSYGYCVGDPINQIDPTGHLGNPIKGIMNLFGLRTPSKTGTINNLTLLAQDVYAFTDDSKSGPRLNIAAHGFVDPAAPNKKIVDIKAGDEEWTANHLYKKLAKEFNLNKVGEIRLLVCGSANENKSSFAQQFSNLTGKPVTGHKNIVSFTPPFKSVEDLWIKSQSIPNGEKHFRNHPKLQRYLIKQQTPRTFTPNIR</sequence>